<protein>
    <submittedName>
        <fullName evidence="1">Uncharacterized protein</fullName>
    </submittedName>
</protein>
<dbReference type="Proteomes" id="UP000790709">
    <property type="component" value="Unassembled WGS sequence"/>
</dbReference>
<accession>A0ACB8BIG7</accession>
<dbReference type="EMBL" id="MU266409">
    <property type="protein sequence ID" value="KAH7925099.1"/>
    <property type="molecule type" value="Genomic_DNA"/>
</dbReference>
<evidence type="ECO:0000313" key="2">
    <source>
        <dbReference type="Proteomes" id="UP000790709"/>
    </source>
</evidence>
<organism evidence="1 2">
    <name type="scientific">Leucogyrophana mollusca</name>
    <dbReference type="NCBI Taxonomy" id="85980"/>
    <lineage>
        <taxon>Eukaryota</taxon>
        <taxon>Fungi</taxon>
        <taxon>Dikarya</taxon>
        <taxon>Basidiomycota</taxon>
        <taxon>Agaricomycotina</taxon>
        <taxon>Agaricomycetes</taxon>
        <taxon>Agaricomycetidae</taxon>
        <taxon>Boletales</taxon>
        <taxon>Boletales incertae sedis</taxon>
        <taxon>Leucogyrophana</taxon>
    </lineage>
</organism>
<proteinExistence type="predicted"/>
<evidence type="ECO:0000313" key="1">
    <source>
        <dbReference type="EMBL" id="KAH7925099.1"/>
    </source>
</evidence>
<reference evidence="1" key="1">
    <citation type="journal article" date="2021" name="New Phytol.">
        <title>Evolutionary innovations through gain and loss of genes in the ectomycorrhizal Boletales.</title>
        <authorList>
            <person name="Wu G."/>
            <person name="Miyauchi S."/>
            <person name="Morin E."/>
            <person name="Kuo A."/>
            <person name="Drula E."/>
            <person name="Varga T."/>
            <person name="Kohler A."/>
            <person name="Feng B."/>
            <person name="Cao Y."/>
            <person name="Lipzen A."/>
            <person name="Daum C."/>
            <person name="Hundley H."/>
            <person name="Pangilinan J."/>
            <person name="Johnson J."/>
            <person name="Barry K."/>
            <person name="LaButti K."/>
            <person name="Ng V."/>
            <person name="Ahrendt S."/>
            <person name="Min B."/>
            <person name="Choi I.G."/>
            <person name="Park H."/>
            <person name="Plett J.M."/>
            <person name="Magnuson J."/>
            <person name="Spatafora J.W."/>
            <person name="Nagy L.G."/>
            <person name="Henrissat B."/>
            <person name="Grigoriev I.V."/>
            <person name="Yang Z.L."/>
            <person name="Xu J."/>
            <person name="Martin F.M."/>
        </authorList>
    </citation>
    <scope>NUCLEOTIDE SEQUENCE</scope>
    <source>
        <strain evidence="1">KUC20120723A-06</strain>
    </source>
</reference>
<gene>
    <name evidence="1" type="ORF">BV22DRAFT_1034416</name>
</gene>
<name>A0ACB8BIG7_9AGAM</name>
<keyword evidence="2" id="KW-1185">Reference proteome</keyword>
<comment type="caution">
    <text evidence="1">The sequence shown here is derived from an EMBL/GenBank/DDBJ whole genome shotgun (WGS) entry which is preliminary data.</text>
</comment>
<sequence length="342" mass="37872">MPGVEAQSQAGFSILFPMSVEADNQLVALDLEGQRTDNYATLAATTVLIWDAILTISAERRYIGRKSTPLKLAFAINRYGTVIMMSLFLWSIMPIPSLSTKFCQSVLPIEGILFFTAESTGNMLTVYRIFVLWNHSPKIMKRLLVGGITVLAIGAPFVGVRLMVLHKGSLWEESVHSCLGVDRSLYFMAFSLSQTSFDVYAACLAFCNSLDIPRTSNRQLWTLLRKDGVLLIISVVLLRIFGIALGSRRNSVYTFLGTSVVSALIATLNARLVLTVCEAEYARLGDEDSEDQDWMLEDPEERRGSGHPRESENTSAVGCTAAEQNWCLPEIRVDVGVSSTWH</sequence>